<dbReference type="STRING" id="9009.A0A226NN91"/>
<feature type="chain" id="PRO_5012352968" description="Lymphocyte antigen 75" evidence="18">
    <location>
        <begin position="24"/>
        <end position="2840"/>
    </location>
</feature>
<keyword evidence="6" id="KW-0430">Lectin</keyword>
<gene>
    <name evidence="21" type="ORF">ASZ78_011365</name>
</gene>
<dbReference type="PROSITE" id="PS00615">
    <property type="entry name" value="C_TYPE_LECTIN_1"/>
    <property type="match status" value="2"/>
</dbReference>
<sequence length="2840" mass="327037">MLGVRLLACCLLLGGSSLPRGDAALSRDELPSLRNKGIFIIQSSDSNLCIKVDTAGLVLEDCSQLSKHMLWKWVSNRRLFNIGRSTCLGLNISRPEQPLTMLECDSNQYSLWWNCDGRVLVGVSEYKLAVENSKHIVAKKKSNYQWIQYMSYDEDLCEHPFQETYTLLGNSFGFPCVFPFKYNNKWYYECTRDGKEFEWCATTSHYEQDEKWGFCPSAEHGCGTFWKENPATNACYQFNPSAVLSWHEARAACQAQGGDLLSITSPEEQSYLSNLSRQLNDTDTVLWTGLNRLEEGAGWQWSDGVPLVFVNWRANVSEDRYSENHCAVMSSKLKYGWKSYLCESGLPFVCKKYLNKTEHETLDTWKYYATRCDAGWYPYNRNCYRLHKEGKSWNDALISCQSDSSGLISISSMADAELLRNLLQRENVTETWIGLYSSNISVVFEWSDGTPVKFSNWHSQEPNTFQRKGQLCVSAQEPDHTDKLIFYGNPLKIDEECMDLSRFEQAFITSMIRSVVKSEGTYFWIGLQDLNNTGEYFWLTTDGKNHSVSYTNWNKHEPRHSGGCVAMRGLDPVGYWEVKSCKNFKAMSLCKQKISSYEEPELTFQRHLGSCYFGWESEGNLLNCYKVVSSFLESKYVEDDSRNCGVFKVNRTVFPAHCNEKREWICKIPKELPWSYYQGAEYLFHVNPTDWDTYEFICGWLRSEMATINSADEQAFIENKIKKLSDSDVHWWIGLHAENISSEFRWKDGSLVKYQNWNEGRDKYLHKLGKRCGFISSQTAFITMNLFGRKTSVWIGFQGNDYEKWMNENPPRYSNWSPIEAAHRPRYNSVYVEEQVPLCTLVSNNPNFYFTGKWYLENCEKNYGFVCQKRQDTSRQTVNASEMYPVPDTLHYANRTYNLIRGNFTWSAALKTCMANGAELVSIADQYHQAFLTIIVNRLGYSHWIGLFTADNGLNFEWSDGTRSLFTFWEDDESQALGSCVYMDTSGRWKSTSCERLLPGAVCHVPPKKKLIEYKGLCSEKNVPWIKFKNSCYSFNTVLQGMSFDTAYEVCRNQGSNLLTIEDEDENAFILEELHSFGYSVKMVWLNILYVTYNLDTTEPSEKYLWIHNNLIKSALPLPPAINSVCVAAEECRESPCCELRAVMHRAEGRMDSYLISSFVLHGFTDARCGTASQSLTLPASFRLVTKPGDGIPDDQCNSTKKKKRKKKTTHVSSPKARKRNKIYSDLESPLTFAFKVKILGLPFAHSYFAVSVMSSLAVLMAIKAECGTKGNDAFTIRHDTLNKCIQVKNSRIVIDDCKETSEALWKWVSQNRLFHLGSKQCLGLDIFTKLPSRLRMVDCNSDLRLWWRCADGSVVGASQYKLTIKSAYVTASLNASDQWRSNNNSGDICQYPYREVYTKDGNSYGKPCEFPFLYNTTWHHDCIQDGTHMSRKWCATSEDYTRDGKWGICLQPEDGCRDIWERDAGSQHCYQFNTQSALSWKEAYVSCQRQHGDLLSIQDASELNYIQAKDDIAEIFWIGLNQLDVSRGWQWSDHKPLNFVNWHPVDLIKTIIALFLKNNFFSQGVNLSALLLYLRKIRVNLLKDMQDLSPLDGTSCVAMNAASGQWQSYHCGNPLPYVCKKSFKEVSNLTDANEEVWMGLRNEDVPTLFKWSDHTDVVFTYWDQNEPKVPFNATPNCVSYSGKLGQWRVKSCEENLKYVCKKKGEILNETKSDKNCSLDEGWEMHGNYCYKILTMEVSFGAQCNLTVTNRFEQEFINSLIRKHTKVEEKYFWTGLQDISQSGLYTWAAVDGEKNEAVTYTNWNSLQPEFSGGCVAMSSGRSLGKWETKDCKTTKAFSVCKKYIGLPKEPEVLPKPSDPCPPGWHNGSGLACYKFFHSERVLRTRTWEEAERFCEALGGHLPSFTHTEEIKALHSILRKIISNDRWVWIGMNKRSPDSLGTWQWSDDRPVTSLVLPQDYLEDEYDTRDCVALKTFQFSRRSFWRFYFHEGRDLEFYFKPFDCEAKLEWVCQITKGSTPKTPEWYIPDEIGIHGVPLVVDGAELWFVPDKNLSFQEAISYCQKNDSDLASVESYPKLRTILSQIEKLSNSEQKWWLKFIDYGYSYHSPLQLFPRFHDRSLRDCWYVSRKSWYRDYPVNCNMKLPFICEKNNASLLEKHDPSYHPVTGGCPKGWLRFRNKCFLKMKSEYLTFNAANEKCVTFGGSLPCISSQAEQDFITSLLPQMPRDIWIGLQFLFSTRENKWIDESRLLYSNFHPLLTGRLRKIPLDLFDEEFNNQCGVILNDPKSHYVGTWNFTACADRHFLGICQRPIGIGTADNQTDQVLNDTFSYQNVQYKVILKNLTWNDAMAACINHKMQLVSITDQFQQASLAVRAALHDYPLWIGLFSRDGGKHYGWLDGKHVSFSRWSEDDEETSEECVYLDTDGFWKTSDCYSENRGAICYSSENPEAFVLSVRDEEENNFVTEQLHSFSGLAVWVWLGVIYDDSDKVLKWYDETHLTYNNWRLGRPIIKKNSFFAGVNLDGFWDIYNYSQSWQAHHYNVYSILACKIERGPQQHKPPLPEFILHGDITYRILQKKITWYDAVRECKQNMSDLVSVHSESQQLFLEDIVKQDGYPLWLGLSIHDGSKANFEWSDGSSFDYYPWELENSNTTENCVLLDTKGSWNRVKCTNVAEGAICYSFSNNPSAALLTIGDAEENAFVSTHIKENDLITRKVWLGLTQSSKGQSLHWLDGSSVNYANWDNRTTELSEKCSVIMSTTGKWSKVDCSRSQSRVVCKAPLGSNHTGVAVAFALLIILVLVVGLAWFICKKKRLHWSAFSSVRYQRGINDDETDDVFTKDGY</sequence>
<evidence type="ECO:0000256" key="5">
    <source>
        <dbReference type="ARBA" id="ARBA00022729"/>
    </source>
</evidence>
<dbReference type="Proteomes" id="UP000198323">
    <property type="component" value="Unassembled WGS sequence"/>
</dbReference>
<dbReference type="SMART" id="SM00059">
    <property type="entry name" value="FN2"/>
    <property type="match status" value="2"/>
</dbReference>
<feature type="domain" description="C-type lectin" evidence="19">
    <location>
        <begin position="2677"/>
        <end position="2775"/>
    </location>
</feature>
<keyword evidence="7" id="KW-0677">Repeat</keyword>
<feature type="domain" description="C-type lectin" evidence="19">
    <location>
        <begin position="1723"/>
        <end position="1837"/>
    </location>
</feature>
<dbReference type="Pfam" id="PF00040">
    <property type="entry name" value="fn2"/>
    <property type="match status" value="2"/>
</dbReference>
<feature type="domain" description="C-type lectin" evidence="19">
    <location>
        <begin position="379"/>
        <end position="474"/>
    </location>
</feature>
<feature type="domain" description="C-type lectin" evidence="19">
    <location>
        <begin position="2329"/>
        <end position="2431"/>
    </location>
</feature>
<comment type="caution">
    <text evidence="15">Lacks conserved residue(s) required for the propagation of feature annotation.</text>
</comment>
<dbReference type="InterPro" id="IPR016187">
    <property type="entry name" value="CTDL_fold"/>
</dbReference>
<dbReference type="SUPFAM" id="SSF56436">
    <property type="entry name" value="C-type lectin-like"/>
    <property type="match status" value="17"/>
</dbReference>
<dbReference type="InterPro" id="IPR000772">
    <property type="entry name" value="Ricin_B_lectin"/>
</dbReference>
<evidence type="ECO:0000256" key="10">
    <source>
        <dbReference type="ARBA" id="ARBA00023157"/>
    </source>
</evidence>
<dbReference type="InterPro" id="IPR036943">
    <property type="entry name" value="FN_type2_sf"/>
</dbReference>
<comment type="subcellular location">
    <subcellularLocation>
        <location evidence="1">Membrane</location>
        <topology evidence="1">Single-pass type I membrane protein</topology>
    </subcellularLocation>
</comment>
<dbReference type="FunFam" id="3.10.100.10:FF:000038">
    <property type="entry name" value="Secretory phospholipase A2 receptor"/>
    <property type="match status" value="1"/>
</dbReference>
<comment type="caution">
    <text evidence="21">The sequence shown here is derived from an EMBL/GenBank/DDBJ whole genome shotgun (WGS) entry which is preliminary data.</text>
</comment>
<dbReference type="SUPFAM" id="SSF57440">
    <property type="entry name" value="Kringle-like"/>
    <property type="match status" value="2"/>
</dbReference>
<dbReference type="FunFam" id="3.10.100.10:FF:000060">
    <property type="entry name" value="Lymphocyte antigen 75"/>
    <property type="match status" value="1"/>
</dbReference>
<feature type="signal peptide" evidence="18">
    <location>
        <begin position="1"/>
        <end position="23"/>
    </location>
</feature>
<dbReference type="GO" id="GO:0005886">
    <property type="term" value="C:plasma membrane"/>
    <property type="evidence" value="ECO:0007669"/>
    <property type="project" value="UniProtKB-ARBA"/>
</dbReference>
<keyword evidence="12" id="KW-0325">Glycoprotein</keyword>
<dbReference type="FunFam" id="2.10.10.10:FF:000004">
    <property type="entry name" value="lymphocyte antigen 75 precursor"/>
    <property type="match status" value="1"/>
</dbReference>
<dbReference type="InterPro" id="IPR000562">
    <property type="entry name" value="FN_type2_dom"/>
</dbReference>
<evidence type="ECO:0000259" key="19">
    <source>
        <dbReference type="PROSITE" id="PS50041"/>
    </source>
</evidence>
<dbReference type="PANTHER" id="PTHR22803">
    <property type="entry name" value="MANNOSE, PHOSPHOLIPASE, LECTIN RECEPTOR RELATED"/>
    <property type="match status" value="1"/>
</dbReference>
<dbReference type="Gene3D" id="3.10.100.10">
    <property type="entry name" value="Mannose-Binding Protein A, subunit A"/>
    <property type="match status" value="17"/>
</dbReference>
<dbReference type="FunFam" id="3.10.100.10:FF:000052">
    <property type="entry name" value="Lymphocyte antigen 75"/>
    <property type="match status" value="1"/>
</dbReference>
<dbReference type="Pfam" id="PF24562">
    <property type="entry name" value="CysR_MRC2_N"/>
    <property type="match status" value="2"/>
</dbReference>
<evidence type="ECO:0000313" key="22">
    <source>
        <dbReference type="Proteomes" id="UP000198323"/>
    </source>
</evidence>
<protein>
    <recommendedName>
        <fullName evidence="13">Lymphocyte antigen 75</fullName>
    </recommendedName>
    <alternativeName>
        <fullName evidence="14">DEC-205</fullName>
    </alternativeName>
</protein>
<feature type="domain" description="C-type lectin" evidence="19">
    <location>
        <begin position="501"/>
        <end position="581"/>
    </location>
</feature>
<dbReference type="SMART" id="SM00458">
    <property type="entry name" value="RICIN"/>
    <property type="match status" value="2"/>
</dbReference>
<organism evidence="21 22">
    <name type="scientific">Callipepla squamata</name>
    <name type="common">Scaled quail</name>
    <dbReference type="NCBI Taxonomy" id="9009"/>
    <lineage>
        <taxon>Eukaryota</taxon>
        <taxon>Metazoa</taxon>
        <taxon>Chordata</taxon>
        <taxon>Craniata</taxon>
        <taxon>Vertebrata</taxon>
        <taxon>Euteleostomi</taxon>
        <taxon>Archelosauria</taxon>
        <taxon>Archosauria</taxon>
        <taxon>Dinosauria</taxon>
        <taxon>Saurischia</taxon>
        <taxon>Theropoda</taxon>
        <taxon>Coelurosauria</taxon>
        <taxon>Aves</taxon>
        <taxon>Neognathae</taxon>
        <taxon>Galloanserae</taxon>
        <taxon>Galliformes</taxon>
        <taxon>Odontophoridae</taxon>
        <taxon>Callipepla</taxon>
    </lineage>
</organism>
<evidence type="ECO:0000256" key="13">
    <source>
        <dbReference type="ARBA" id="ARBA00072367"/>
    </source>
</evidence>
<dbReference type="CDD" id="cd00062">
    <property type="entry name" value="FN2"/>
    <property type="match status" value="2"/>
</dbReference>
<feature type="domain" description="Fibronectin type-II" evidence="20">
    <location>
        <begin position="1404"/>
        <end position="1452"/>
    </location>
</feature>
<dbReference type="CDD" id="cd00037">
    <property type="entry name" value="CLECT"/>
    <property type="match status" value="16"/>
</dbReference>
<feature type="domain" description="Fibronectin type-II" evidence="20">
    <location>
        <begin position="171"/>
        <end position="217"/>
    </location>
</feature>
<dbReference type="GO" id="GO:0030246">
    <property type="term" value="F:carbohydrate binding"/>
    <property type="evidence" value="ECO:0007669"/>
    <property type="project" value="UniProtKB-KW"/>
</dbReference>
<dbReference type="InterPro" id="IPR018378">
    <property type="entry name" value="C-type_lectin_CS"/>
</dbReference>
<evidence type="ECO:0000256" key="1">
    <source>
        <dbReference type="ARBA" id="ARBA00004479"/>
    </source>
</evidence>
<dbReference type="PROSITE" id="PS00023">
    <property type="entry name" value="FN2_1"/>
    <property type="match status" value="1"/>
</dbReference>
<proteinExistence type="predicted"/>
<keyword evidence="8 17" id="KW-1133">Transmembrane helix</keyword>
<dbReference type="InterPro" id="IPR050111">
    <property type="entry name" value="C-type_lectin/snaclec_domain"/>
</dbReference>
<dbReference type="SUPFAM" id="SSF50370">
    <property type="entry name" value="Ricin B-like lectins"/>
    <property type="match status" value="2"/>
</dbReference>
<keyword evidence="9 17" id="KW-0472">Membrane</keyword>
<dbReference type="InterPro" id="IPR016186">
    <property type="entry name" value="C-type_lectin-like/link_sf"/>
</dbReference>
<evidence type="ECO:0000313" key="21">
    <source>
        <dbReference type="EMBL" id="OXB69245.1"/>
    </source>
</evidence>
<keyword evidence="3" id="KW-0254">Endocytosis</keyword>
<evidence type="ECO:0000256" key="9">
    <source>
        <dbReference type="ARBA" id="ARBA00023136"/>
    </source>
</evidence>
<dbReference type="InterPro" id="IPR035992">
    <property type="entry name" value="Ricin_B-like_lectins"/>
</dbReference>
<evidence type="ECO:0000256" key="8">
    <source>
        <dbReference type="ARBA" id="ARBA00022989"/>
    </source>
</evidence>
<evidence type="ECO:0000256" key="11">
    <source>
        <dbReference type="ARBA" id="ARBA00023170"/>
    </source>
</evidence>
<feature type="compositionally biased region" description="Basic residues" evidence="16">
    <location>
        <begin position="1200"/>
        <end position="1218"/>
    </location>
</feature>
<feature type="domain" description="C-type lectin" evidence="19">
    <location>
        <begin position="2175"/>
        <end position="2297"/>
    </location>
</feature>
<dbReference type="FunFam" id="3.10.100.10:FF:000066">
    <property type="entry name" value="Lymphocyte antigen 75"/>
    <property type="match status" value="1"/>
</dbReference>
<keyword evidence="10 15" id="KW-1015">Disulfide bond</keyword>
<dbReference type="EMBL" id="MCFN01000003">
    <property type="protein sequence ID" value="OXB69245.1"/>
    <property type="molecule type" value="Genomic_DNA"/>
</dbReference>
<dbReference type="InterPro" id="IPR001304">
    <property type="entry name" value="C-type_lectin-like"/>
</dbReference>
<dbReference type="FunFam" id="3.10.100.10:FF:000051">
    <property type="entry name" value="Lymphocyte antigen 75 variant"/>
    <property type="match status" value="1"/>
</dbReference>
<evidence type="ECO:0000256" key="2">
    <source>
        <dbReference type="ARBA" id="ARBA00022553"/>
    </source>
</evidence>
<feature type="domain" description="C-type lectin" evidence="19">
    <location>
        <begin position="1028"/>
        <end position="1137"/>
    </location>
</feature>
<dbReference type="FunFam" id="2.80.10.50:FF:000039">
    <property type="entry name" value="Secretory phospholipase A2 receptor"/>
    <property type="match status" value="1"/>
</dbReference>
<evidence type="ECO:0000256" key="12">
    <source>
        <dbReference type="ARBA" id="ARBA00023180"/>
    </source>
</evidence>
<dbReference type="Gene3D" id="2.10.10.10">
    <property type="entry name" value="Fibronectin, type II, collagen-binding"/>
    <property type="match status" value="2"/>
</dbReference>
<dbReference type="Gene3D" id="2.80.10.50">
    <property type="match status" value="2"/>
</dbReference>
<keyword evidence="2" id="KW-0597">Phosphoprotein</keyword>
<dbReference type="PROSITE" id="PS50231">
    <property type="entry name" value="RICIN_B_LECTIN"/>
    <property type="match status" value="2"/>
</dbReference>
<evidence type="ECO:0000256" key="3">
    <source>
        <dbReference type="ARBA" id="ARBA00022583"/>
    </source>
</evidence>
<dbReference type="GO" id="GO:0031012">
    <property type="term" value="C:extracellular matrix"/>
    <property type="evidence" value="ECO:0007669"/>
    <property type="project" value="UniProtKB-ARBA"/>
</dbReference>
<feature type="domain" description="C-type lectin" evidence="19">
    <location>
        <begin position="892"/>
        <end position="996"/>
    </location>
</feature>
<accession>A0A226NN91</accession>
<feature type="domain" description="C-type lectin" evidence="19">
    <location>
        <begin position="1466"/>
        <end position="1621"/>
    </location>
</feature>
<dbReference type="FunFam" id="3.10.100.10:FF:000018">
    <property type="entry name" value="Mannose receptor, C type 2"/>
    <property type="match status" value="1"/>
</dbReference>
<reference evidence="21 22" key="1">
    <citation type="submission" date="2016-07" db="EMBL/GenBank/DDBJ databases">
        <title>Disparate Historic Effective Population Sizes Predicted by Modern Levels of Genome Diversity for the Scaled Quail (Callipepla squamata) and the Northern Bobwhite (Colinus virginianus): Inferences from First and Second Generation Draft Genome Assemblies for Sympatric New World Quail.</title>
        <authorList>
            <person name="Oldeschulte D.L."/>
            <person name="Halley Y.A."/>
            <person name="Bhattarai E.K."/>
            <person name="Brashear W.A."/>
            <person name="Hill J."/>
            <person name="Metz R.P."/>
            <person name="Johnson C.D."/>
            <person name="Rollins D."/>
            <person name="Peterson M.J."/>
            <person name="Bickhart D.M."/>
            <person name="Decker J.E."/>
            <person name="Seabury C.M."/>
        </authorList>
    </citation>
    <scope>NUCLEOTIDE SEQUENCE [LARGE SCALE GENOMIC DNA]</scope>
    <source>
        <strain evidence="21 22">Texas</strain>
        <tissue evidence="21">Leg muscle</tissue>
    </source>
</reference>
<feature type="transmembrane region" description="Helical" evidence="17">
    <location>
        <begin position="2785"/>
        <end position="2807"/>
    </location>
</feature>
<evidence type="ECO:0000256" key="16">
    <source>
        <dbReference type="SAM" id="MobiDB-lite"/>
    </source>
</evidence>
<dbReference type="FunFam" id="3.10.100.10:FF:000047">
    <property type="entry name" value="lymphocyte antigen 75"/>
    <property type="match status" value="1"/>
</dbReference>
<evidence type="ECO:0000256" key="14">
    <source>
        <dbReference type="ARBA" id="ARBA00079066"/>
    </source>
</evidence>
<evidence type="ECO:0000256" key="7">
    <source>
        <dbReference type="ARBA" id="ARBA00022737"/>
    </source>
</evidence>
<dbReference type="SMART" id="SM00034">
    <property type="entry name" value="CLECT"/>
    <property type="match status" value="14"/>
</dbReference>
<evidence type="ECO:0000256" key="4">
    <source>
        <dbReference type="ARBA" id="ARBA00022692"/>
    </source>
</evidence>
<evidence type="ECO:0000256" key="17">
    <source>
        <dbReference type="SAM" id="Phobius"/>
    </source>
</evidence>
<feature type="domain" description="C-type lectin" evidence="19">
    <location>
        <begin position="1868"/>
        <end position="2011"/>
    </location>
</feature>
<dbReference type="PROSITE" id="PS51092">
    <property type="entry name" value="FN2_2"/>
    <property type="match status" value="2"/>
</dbReference>
<keyword evidence="11" id="KW-0675">Receptor</keyword>
<evidence type="ECO:0000256" key="18">
    <source>
        <dbReference type="SAM" id="SignalP"/>
    </source>
</evidence>
<feature type="domain" description="C-type lectin" evidence="19">
    <location>
        <begin position="2565"/>
        <end position="2668"/>
    </location>
</feature>
<dbReference type="PROSITE" id="PS50041">
    <property type="entry name" value="C_TYPE_LECTIN_2"/>
    <property type="match status" value="16"/>
</dbReference>
<feature type="disulfide bond" evidence="15">
    <location>
        <begin position="1409"/>
        <end position="1435"/>
    </location>
</feature>
<dbReference type="PRINTS" id="PR00013">
    <property type="entry name" value="FNTYPEII"/>
</dbReference>
<keyword evidence="5 18" id="KW-0732">Signal</keyword>
<keyword evidence="4 17" id="KW-0812">Transmembrane</keyword>
<dbReference type="OrthoDB" id="6153550at2759"/>
<feature type="domain" description="C-type lectin" evidence="19">
    <location>
        <begin position="677"/>
        <end position="794"/>
    </location>
</feature>
<evidence type="ECO:0000259" key="20">
    <source>
        <dbReference type="PROSITE" id="PS51092"/>
    </source>
</evidence>
<feature type="region of interest" description="Disordered" evidence="16">
    <location>
        <begin position="1189"/>
        <end position="1218"/>
    </location>
</feature>
<feature type="disulfide bond" evidence="15">
    <location>
        <begin position="1423"/>
        <end position="1450"/>
    </location>
</feature>
<evidence type="ECO:0000256" key="6">
    <source>
        <dbReference type="ARBA" id="ARBA00022734"/>
    </source>
</evidence>
<evidence type="ECO:0000256" key="15">
    <source>
        <dbReference type="PROSITE-ProRule" id="PRU00479"/>
    </source>
</evidence>
<feature type="domain" description="C-type lectin" evidence="19">
    <location>
        <begin position="795"/>
        <end position="868"/>
    </location>
</feature>
<dbReference type="FunFam" id="3.10.100.10:FF:000036">
    <property type="entry name" value="Lymphocyte antigen 75"/>
    <property type="match status" value="1"/>
</dbReference>
<keyword evidence="22" id="KW-1185">Reference proteome</keyword>
<feature type="domain" description="C-type lectin" evidence="19">
    <location>
        <begin position="2440"/>
        <end position="2525"/>
    </location>
</feature>
<dbReference type="GO" id="GO:0006897">
    <property type="term" value="P:endocytosis"/>
    <property type="evidence" value="ECO:0007669"/>
    <property type="project" value="UniProtKB-KW"/>
</dbReference>
<dbReference type="InterPro" id="IPR013806">
    <property type="entry name" value="Kringle-like"/>
</dbReference>
<dbReference type="Pfam" id="PF00059">
    <property type="entry name" value="Lectin_C"/>
    <property type="match status" value="14"/>
</dbReference>
<dbReference type="FunFam" id="2.10.10.10:FF:000001">
    <property type="entry name" value="Fibronectin 1a isoform 1"/>
    <property type="match status" value="1"/>
</dbReference>
<feature type="domain" description="C-type lectin" evidence="19">
    <location>
        <begin position="231"/>
        <end position="351"/>
    </location>
</feature>
<feature type="domain" description="C-type lectin" evidence="19">
    <location>
        <begin position="1630"/>
        <end position="1702"/>
    </location>
</feature>
<name>A0A226NN91_CALSU</name>
<dbReference type="FunFam" id="2.80.10.50:FF:000040">
    <property type="entry name" value="lymphocyte antigen 75 isoform X1"/>
    <property type="match status" value="1"/>
</dbReference>